<name>A0A5B7HHF0_PORTR</name>
<accession>A0A5B7HHF0</accession>
<dbReference type="EMBL" id="VSRR010034428">
    <property type="protein sequence ID" value="MPC72261.1"/>
    <property type="molecule type" value="Genomic_DNA"/>
</dbReference>
<comment type="caution">
    <text evidence="1">The sequence shown here is derived from an EMBL/GenBank/DDBJ whole genome shotgun (WGS) entry which is preliminary data.</text>
</comment>
<dbReference type="AlphaFoldDB" id="A0A5B7HHF0"/>
<reference evidence="1 2" key="1">
    <citation type="submission" date="2019-05" db="EMBL/GenBank/DDBJ databases">
        <title>Another draft genome of Portunus trituberculatus and its Hox gene families provides insights of decapod evolution.</title>
        <authorList>
            <person name="Jeong J.-H."/>
            <person name="Song I."/>
            <person name="Kim S."/>
            <person name="Choi T."/>
            <person name="Kim D."/>
            <person name="Ryu S."/>
            <person name="Kim W."/>
        </authorList>
    </citation>
    <scope>NUCLEOTIDE SEQUENCE [LARGE SCALE GENOMIC DNA]</scope>
    <source>
        <tissue evidence="1">Muscle</tissue>
    </source>
</reference>
<organism evidence="1 2">
    <name type="scientific">Portunus trituberculatus</name>
    <name type="common">Swimming crab</name>
    <name type="synonym">Neptunus trituberculatus</name>
    <dbReference type="NCBI Taxonomy" id="210409"/>
    <lineage>
        <taxon>Eukaryota</taxon>
        <taxon>Metazoa</taxon>
        <taxon>Ecdysozoa</taxon>
        <taxon>Arthropoda</taxon>
        <taxon>Crustacea</taxon>
        <taxon>Multicrustacea</taxon>
        <taxon>Malacostraca</taxon>
        <taxon>Eumalacostraca</taxon>
        <taxon>Eucarida</taxon>
        <taxon>Decapoda</taxon>
        <taxon>Pleocyemata</taxon>
        <taxon>Brachyura</taxon>
        <taxon>Eubrachyura</taxon>
        <taxon>Portunoidea</taxon>
        <taxon>Portunidae</taxon>
        <taxon>Portuninae</taxon>
        <taxon>Portunus</taxon>
    </lineage>
</organism>
<keyword evidence="2" id="KW-1185">Reference proteome</keyword>
<evidence type="ECO:0000313" key="1">
    <source>
        <dbReference type="EMBL" id="MPC72261.1"/>
    </source>
</evidence>
<dbReference type="Proteomes" id="UP000324222">
    <property type="component" value="Unassembled WGS sequence"/>
</dbReference>
<gene>
    <name evidence="1" type="ORF">E2C01_066559</name>
</gene>
<protein>
    <submittedName>
        <fullName evidence="1">Uncharacterized protein</fullName>
    </submittedName>
</protein>
<evidence type="ECO:0000313" key="2">
    <source>
        <dbReference type="Proteomes" id="UP000324222"/>
    </source>
</evidence>
<sequence length="61" mass="7068">MEKGKGGVEVMRMKGSDVRNVDRCARLGRLIECHSRIFMSVTHTEECEQRQHDGAMSRRFD</sequence>
<proteinExistence type="predicted"/>